<feature type="chain" id="PRO_5036769078" description="Lipoprotein" evidence="1">
    <location>
        <begin position="27"/>
        <end position="211"/>
    </location>
</feature>
<sequence>MAAFFFFRHLMLRRVLLAVCASAALAACSTAEPRWAPDQDVARAAYVHDGPSSITLVTIYSNRSDQGAHSALLINASERVVFDPAGTWHHRAAPERNDVHHGITDQVWSYYIDYHARETFRAELQTIKVSRYVAEQALLLVQNYGAVPKAHCANATSKVLRELPGFSSLPQTFYPGKLEEGFAKLPGVSTRVIYDDDSDDNQSVLEAQNQL</sequence>
<evidence type="ECO:0008006" key="4">
    <source>
        <dbReference type="Google" id="ProtNLM"/>
    </source>
</evidence>
<proteinExistence type="predicted"/>
<comment type="caution">
    <text evidence="2">The sequence shown here is derived from an EMBL/GenBank/DDBJ whole genome shotgun (WGS) entry which is preliminary data.</text>
</comment>
<evidence type="ECO:0000256" key="1">
    <source>
        <dbReference type="SAM" id="SignalP"/>
    </source>
</evidence>
<keyword evidence="1" id="KW-0732">Signal</keyword>
<protein>
    <recommendedName>
        <fullName evidence="4">Lipoprotein</fullName>
    </recommendedName>
</protein>
<dbReference type="EMBL" id="BMKN01000002">
    <property type="protein sequence ID" value="GGE54021.1"/>
    <property type="molecule type" value="Genomic_DNA"/>
</dbReference>
<organism evidence="2 3">
    <name type="scientific">Actibacterium pelagium</name>
    <dbReference type="NCBI Taxonomy" id="2029103"/>
    <lineage>
        <taxon>Bacteria</taxon>
        <taxon>Pseudomonadati</taxon>
        <taxon>Pseudomonadota</taxon>
        <taxon>Alphaproteobacteria</taxon>
        <taxon>Rhodobacterales</taxon>
        <taxon>Roseobacteraceae</taxon>
        <taxon>Actibacterium</taxon>
    </lineage>
</organism>
<evidence type="ECO:0000313" key="3">
    <source>
        <dbReference type="Proteomes" id="UP000606730"/>
    </source>
</evidence>
<dbReference type="Proteomes" id="UP000606730">
    <property type="component" value="Unassembled WGS sequence"/>
</dbReference>
<reference evidence="2" key="2">
    <citation type="submission" date="2020-09" db="EMBL/GenBank/DDBJ databases">
        <authorList>
            <person name="Sun Q."/>
            <person name="Zhou Y."/>
        </authorList>
    </citation>
    <scope>NUCLEOTIDE SEQUENCE</scope>
    <source>
        <strain evidence="2">CGMCC 1.16012</strain>
    </source>
</reference>
<evidence type="ECO:0000313" key="2">
    <source>
        <dbReference type="EMBL" id="GGE54021.1"/>
    </source>
</evidence>
<accession>A0A917AIE5</accession>
<gene>
    <name evidence="2" type="ORF">GCM10011517_22060</name>
</gene>
<name>A0A917AIE5_9RHOB</name>
<dbReference type="AlphaFoldDB" id="A0A917AIE5"/>
<feature type="signal peptide" evidence="1">
    <location>
        <begin position="1"/>
        <end position="26"/>
    </location>
</feature>
<keyword evidence="3" id="KW-1185">Reference proteome</keyword>
<reference evidence="2" key="1">
    <citation type="journal article" date="2014" name="Int. J. Syst. Evol. Microbiol.">
        <title>Complete genome sequence of Corynebacterium casei LMG S-19264T (=DSM 44701T), isolated from a smear-ripened cheese.</title>
        <authorList>
            <consortium name="US DOE Joint Genome Institute (JGI-PGF)"/>
            <person name="Walter F."/>
            <person name="Albersmeier A."/>
            <person name="Kalinowski J."/>
            <person name="Ruckert C."/>
        </authorList>
    </citation>
    <scope>NUCLEOTIDE SEQUENCE</scope>
    <source>
        <strain evidence="2">CGMCC 1.16012</strain>
    </source>
</reference>